<evidence type="ECO:0000313" key="10">
    <source>
        <dbReference type="Proteomes" id="UP000295633"/>
    </source>
</evidence>
<keyword evidence="2 6" id="KW-0808">Transferase</keyword>
<dbReference type="GO" id="GO:0005524">
    <property type="term" value="F:ATP binding"/>
    <property type="evidence" value="ECO:0007669"/>
    <property type="project" value="UniProtKB-KW"/>
</dbReference>
<keyword evidence="4 9" id="KW-0418">Kinase</keyword>
<dbReference type="AlphaFoldDB" id="A0A4R5YFB0"/>
<reference evidence="9 10" key="1">
    <citation type="submission" date="2019-03" db="EMBL/GenBank/DDBJ databases">
        <title>Genome Sequencing and Assembly of Various Microbes Isolated from Partially Reclaimed Soil and Acid Mine Drainage (AMD) Site.</title>
        <authorList>
            <person name="Steinbock B."/>
            <person name="Bechtold R."/>
            <person name="Sevigny J.L."/>
            <person name="Thomas D."/>
            <person name="Cuthill L.R."/>
            <person name="Aveiro Johannsen E.J."/>
            <person name="Thomas K."/>
            <person name="Ghosh A."/>
        </authorList>
    </citation>
    <scope>NUCLEOTIDE SEQUENCE [LARGE SCALE GENOMIC DNA]</scope>
    <source>
        <strain evidence="9 10">F-B2</strain>
    </source>
</reference>
<protein>
    <submittedName>
        <fullName evidence="9">1-phosphofructokinase family hexose kinase</fullName>
    </submittedName>
</protein>
<feature type="compositionally biased region" description="Polar residues" evidence="7">
    <location>
        <begin position="316"/>
        <end position="327"/>
    </location>
</feature>
<feature type="domain" description="Carbohydrate kinase PfkB" evidence="8">
    <location>
        <begin position="26"/>
        <end position="301"/>
    </location>
</feature>
<evidence type="ECO:0000256" key="5">
    <source>
        <dbReference type="ARBA" id="ARBA00022840"/>
    </source>
</evidence>
<dbReference type="GO" id="GO:0008443">
    <property type="term" value="F:phosphofructokinase activity"/>
    <property type="evidence" value="ECO:0007669"/>
    <property type="project" value="TreeGrafter"/>
</dbReference>
<dbReference type="STRING" id="273677.BW34_00536"/>
<dbReference type="CDD" id="cd01164">
    <property type="entry name" value="FruK_PfkB_like"/>
    <property type="match status" value="1"/>
</dbReference>
<sequence>MIVTLTTNPSLDRTISLGEPLRVGEVQAALGAREDAGGKGINVARVVAAASRPALAVLPLDAADPFAVALAATGIPARIVPHDGATRANVTIADEAGTTTKLNLPGAAFTEADAAALTAAVVAATEGASWLVLAGSLAPGLPDDYYVTVIEAVRSAWGTAAPRIAVDTSGPALAAAVASGRPDLIKPNDEELAELAGRDLDTTVGLADAVAEIAAELVPARVGTALVTLGGDGAVLVTGDGSWHGSPPPTRVRSTVGAGDSSLAGYLLAETIGADPAERLRSGIRYGSAAAALPGTQPPTPNDLSIGEVPVRRLPQQENPTTGGHRD</sequence>
<dbReference type="InterPro" id="IPR017583">
    <property type="entry name" value="Tagatose/fructose_Pkinase"/>
</dbReference>
<dbReference type="InterPro" id="IPR029056">
    <property type="entry name" value="Ribokinase-like"/>
</dbReference>
<feature type="region of interest" description="Disordered" evidence="7">
    <location>
        <begin position="291"/>
        <end position="327"/>
    </location>
</feature>
<comment type="caution">
    <text evidence="9">The sequence shown here is derived from an EMBL/GenBank/DDBJ whole genome shotgun (WGS) entry which is preliminary data.</text>
</comment>
<dbReference type="EMBL" id="SMZX01000002">
    <property type="protein sequence ID" value="TDL43653.1"/>
    <property type="molecule type" value="Genomic_DNA"/>
</dbReference>
<evidence type="ECO:0000256" key="6">
    <source>
        <dbReference type="PIRNR" id="PIRNR000535"/>
    </source>
</evidence>
<dbReference type="RefSeq" id="WP_133399708.1">
    <property type="nucleotide sequence ID" value="NZ_SMZX01000002.1"/>
</dbReference>
<gene>
    <name evidence="9" type="ORF">E2R54_10615</name>
</gene>
<dbReference type="InterPro" id="IPR002173">
    <property type="entry name" value="Carboh/pur_kinase_PfkB_CS"/>
</dbReference>
<keyword evidence="5" id="KW-0067">ATP-binding</keyword>
<keyword evidence="3" id="KW-0547">Nucleotide-binding</keyword>
<dbReference type="Gene3D" id="3.40.1190.20">
    <property type="match status" value="1"/>
</dbReference>
<dbReference type="NCBIfam" id="TIGR03168">
    <property type="entry name" value="1-PFK"/>
    <property type="match status" value="1"/>
</dbReference>
<evidence type="ECO:0000313" key="9">
    <source>
        <dbReference type="EMBL" id="TDL43653.1"/>
    </source>
</evidence>
<evidence type="ECO:0000256" key="1">
    <source>
        <dbReference type="ARBA" id="ARBA00010688"/>
    </source>
</evidence>
<dbReference type="GO" id="GO:0005829">
    <property type="term" value="C:cytosol"/>
    <property type="evidence" value="ECO:0007669"/>
    <property type="project" value="TreeGrafter"/>
</dbReference>
<organism evidence="9 10">
    <name type="scientific">Microbacterium oleivorans</name>
    <dbReference type="NCBI Taxonomy" id="273677"/>
    <lineage>
        <taxon>Bacteria</taxon>
        <taxon>Bacillati</taxon>
        <taxon>Actinomycetota</taxon>
        <taxon>Actinomycetes</taxon>
        <taxon>Micrococcales</taxon>
        <taxon>Microbacteriaceae</taxon>
        <taxon>Microbacterium</taxon>
    </lineage>
</organism>
<name>A0A4R5YFB0_9MICO</name>
<evidence type="ECO:0000256" key="4">
    <source>
        <dbReference type="ARBA" id="ARBA00022777"/>
    </source>
</evidence>
<dbReference type="SUPFAM" id="SSF53613">
    <property type="entry name" value="Ribokinase-like"/>
    <property type="match status" value="1"/>
</dbReference>
<proteinExistence type="inferred from homology"/>
<dbReference type="InterPro" id="IPR011611">
    <property type="entry name" value="PfkB_dom"/>
</dbReference>
<evidence type="ECO:0000256" key="3">
    <source>
        <dbReference type="ARBA" id="ARBA00022741"/>
    </source>
</evidence>
<evidence type="ECO:0000256" key="7">
    <source>
        <dbReference type="SAM" id="MobiDB-lite"/>
    </source>
</evidence>
<accession>A0A4R5YFB0</accession>
<dbReference type="PROSITE" id="PS00584">
    <property type="entry name" value="PFKB_KINASES_2"/>
    <property type="match status" value="1"/>
</dbReference>
<comment type="similarity">
    <text evidence="1">Belongs to the carbohydrate kinase PfkB family.</text>
</comment>
<evidence type="ECO:0000256" key="2">
    <source>
        <dbReference type="ARBA" id="ARBA00022679"/>
    </source>
</evidence>
<dbReference type="PANTHER" id="PTHR46566:SF5">
    <property type="entry name" value="1-PHOSPHOFRUCTOKINASE"/>
    <property type="match status" value="1"/>
</dbReference>
<dbReference type="Pfam" id="PF00294">
    <property type="entry name" value="PfkB"/>
    <property type="match status" value="1"/>
</dbReference>
<dbReference type="PANTHER" id="PTHR46566">
    <property type="entry name" value="1-PHOSPHOFRUCTOKINASE-RELATED"/>
    <property type="match status" value="1"/>
</dbReference>
<dbReference type="Proteomes" id="UP000295633">
    <property type="component" value="Unassembled WGS sequence"/>
</dbReference>
<dbReference type="PIRSF" id="PIRSF000535">
    <property type="entry name" value="1PFK/6PFK/LacC"/>
    <property type="match status" value="1"/>
</dbReference>
<evidence type="ECO:0000259" key="8">
    <source>
        <dbReference type="Pfam" id="PF00294"/>
    </source>
</evidence>